<comment type="caution">
    <text evidence="2">The sequence shown here is derived from an EMBL/GenBank/DDBJ whole genome shotgun (WGS) entry which is preliminary data.</text>
</comment>
<evidence type="ECO:0000313" key="3">
    <source>
        <dbReference type="Proteomes" id="UP000193920"/>
    </source>
</evidence>
<gene>
    <name evidence="2" type="ORF">LY90DRAFT_702206</name>
</gene>
<dbReference type="EMBL" id="MCOG01000082">
    <property type="protein sequence ID" value="ORY54802.1"/>
    <property type="molecule type" value="Genomic_DNA"/>
</dbReference>
<dbReference type="PANTHER" id="PTHR40050">
    <property type="entry name" value="INNER SPORE COAT PROTEIN H"/>
    <property type="match status" value="1"/>
</dbReference>
<proteinExistence type="predicted"/>
<evidence type="ECO:0000313" key="2">
    <source>
        <dbReference type="EMBL" id="ORY54802.1"/>
    </source>
</evidence>
<evidence type="ECO:0000256" key="1">
    <source>
        <dbReference type="SAM" id="SignalP"/>
    </source>
</evidence>
<evidence type="ECO:0008006" key="4">
    <source>
        <dbReference type="Google" id="ProtNLM"/>
    </source>
</evidence>
<keyword evidence="3" id="KW-1185">Reference proteome</keyword>
<dbReference type="Proteomes" id="UP000193920">
    <property type="component" value="Unassembled WGS sequence"/>
</dbReference>
<protein>
    <recommendedName>
        <fullName evidence="4">Coth-domain-containing protein</fullName>
    </recommendedName>
</protein>
<name>A0A1Y2D698_9FUNG</name>
<dbReference type="InterPro" id="IPR014867">
    <property type="entry name" value="Spore_coat_CotH_CotH2/3/7"/>
</dbReference>
<dbReference type="Pfam" id="PF08757">
    <property type="entry name" value="CotH"/>
    <property type="match status" value="1"/>
</dbReference>
<reference evidence="2 3" key="1">
    <citation type="submission" date="2016-08" db="EMBL/GenBank/DDBJ databases">
        <title>A Parts List for Fungal Cellulosomes Revealed by Comparative Genomics.</title>
        <authorList>
            <consortium name="DOE Joint Genome Institute"/>
            <person name="Haitjema C.H."/>
            <person name="Gilmore S.P."/>
            <person name="Henske J.K."/>
            <person name="Solomon K.V."/>
            <person name="De Groot R."/>
            <person name="Kuo A."/>
            <person name="Mondo S.J."/>
            <person name="Salamov A.A."/>
            <person name="Labutti K."/>
            <person name="Zhao Z."/>
            <person name="Chiniquy J."/>
            <person name="Barry K."/>
            <person name="Brewer H.M."/>
            <person name="Purvine S.O."/>
            <person name="Wright A.T."/>
            <person name="Boxma B."/>
            <person name="Van Alen T."/>
            <person name="Hackstein J.H."/>
            <person name="Baker S.E."/>
            <person name="Grigoriev I.V."/>
            <person name="O'Malley M.A."/>
        </authorList>
    </citation>
    <scope>NUCLEOTIDE SEQUENCE [LARGE SCALE GENOMIC DNA]</scope>
    <source>
        <strain evidence="2 3">G1</strain>
    </source>
</reference>
<feature type="signal peptide" evidence="1">
    <location>
        <begin position="1"/>
        <end position="18"/>
    </location>
</feature>
<feature type="chain" id="PRO_5012305179" description="Coth-domain-containing protein" evidence="1">
    <location>
        <begin position="19"/>
        <end position="557"/>
    </location>
</feature>
<dbReference type="AlphaFoldDB" id="A0A1Y2D698"/>
<dbReference type="STRING" id="1754190.A0A1Y2D698"/>
<dbReference type="OrthoDB" id="2387105at2759"/>
<keyword evidence="1" id="KW-0732">Signal</keyword>
<accession>A0A1Y2D698</accession>
<organism evidence="2 3">
    <name type="scientific">Neocallimastix californiae</name>
    <dbReference type="NCBI Taxonomy" id="1754190"/>
    <lineage>
        <taxon>Eukaryota</taxon>
        <taxon>Fungi</taxon>
        <taxon>Fungi incertae sedis</taxon>
        <taxon>Chytridiomycota</taxon>
        <taxon>Chytridiomycota incertae sedis</taxon>
        <taxon>Neocallimastigomycetes</taxon>
        <taxon>Neocallimastigales</taxon>
        <taxon>Neocallimastigaceae</taxon>
        <taxon>Neocallimastix</taxon>
    </lineage>
</organism>
<dbReference type="PANTHER" id="PTHR40050:SF1">
    <property type="entry name" value="INNER SPORE COAT PROTEIN H"/>
    <property type="match status" value="1"/>
</dbReference>
<sequence length="557" mass="64686">MFKKIIILTTLSVSAVFTRNVNFKVISFGNSTEVQIVGGQKFSLLPVNEDPIFFKGQISNVTNSSFNYYYIVDGEKEKFVRTFDGKANSTLNDFYGRKDTIKTLKTFQHPPSLSTWDRSIGKAELFDDSYIPTIHFTGNNVTENFFHHPGTKEPDLLEKVTIYLKDSVKIFTDVPATAKNMETSKFQIRFKLGYKGIDGRYRLKLRNSGEDPLNLRQFIYGNMIQAIGMPSIHSVMARVYYNKKPVGFYVLQEEAYSESFIRAEFYGDPHTGKIDTTQTLGNPINGEAGSDFEYKPDNMEFYENFEGNKTRLLPFCKAINDLNPKMATQVKVFEKRWFDIDTFHKAMAIEYLTGDWDGYWYTESNFAIYDDPSESTNSTYRYYFITQDHDETFGVGLCEPINSVGYNFTQLSYTTMVNRTWEYLKGDKKNRVLVEKLIGGSKSLQKRFQETLLAIVKTIFNPVVFREVVESYRLRFTPEMEWDYSFIRPYNAGVVEGMPIYNYRHFLRNFEEGVGGLHWGLYRWVEERADAIKKEFCITWPGDHNPPSADCKPKKYF</sequence>